<keyword evidence="2 7" id="KW-0812">Transmembrane</keyword>
<evidence type="ECO:0000256" key="3">
    <source>
        <dbReference type="ARBA" id="ARBA00022989"/>
    </source>
</evidence>
<feature type="compositionally biased region" description="Basic and acidic residues" evidence="6">
    <location>
        <begin position="177"/>
        <end position="197"/>
    </location>
</feature>
<feature type="transmembrane region" description="Helical" evidence="7">
    <location>
        <begin position="149"/>
        <end position="168"/>
    </location>
</feature>
<dbReference type="CDD" id="cd06462">
    <property type="entry name" value="Peptidase_S24_S26"/>
    <property type="match status" value="1"/>
</dbReference>
<dbReference type="SUPFAM" id="SSF51306">
    <property type="entry name" value="LexA/Signal peptidase"/>
    <property type="match status" value="1"/>
</dbReference>
<keyword evidence="9" id="KW-1185">Reference proteome</keyword>
<keyword evidence="3 7" id="KW-1133">Transmembrane helix</keyword>
<comment type="caution">
    <text evidence="8">The sequence shown here is derived from an EMBL/GenBank/DDBJ whole genome shotgun (WGS) entry which is preliminary data.</text>
</comment>
<protein>
    <recommendedName>
        <fullName evidence="5">Signal peptidase I</fullName>
        <ecNumber evidence="5">3.4.21.89</ecNumber>
    </recommendedName>
</protein>
<accession>A0A2V1HS14</accession>
<name>A0A2V1HS14_9MICO</name>
<dbReference type="OrthoDB" id="3178064at2"/>
<evidence type="ECO:0000256" key="5">
    <source>
        <dbReference type="NCBIfam" id="TIGR02228"/>
    </source>
</evidence>
<feature type="compositionally biased region" description="Basic residues" evidence="6">
    <location>
        <begin position="318"/>
        <end position="338"/>
    </location>
</feature>
<sequence>MRTRRSHERGHHQKDTTVRVLNLLRWVLLSVLIAVLALPAIIVTASNLTVVEVDGLSMAPTYGIGDVVTIRPPQSGDFVAGTVVTVKDGDSERYTHRIVSVEDDGRLILRGDANDFNDTDPVDPGKVVGVVAHHFTGIWATLIMQLQSWPLRLCVLAMILGLIFIPMAGQAPAPSSRRAEEEMPERPRRERPAKAAKVDAPVASEKHEGSHQETLDLVDSMRSAVARVLLASDRRLSGTYSVTTKPGRGDFPEVRVVIDIVEKPAPDRAEQSPSPAIAAPAQPLSRRAAREATESRRVSPARPAKVAATDSEEMSERRRAHRAQSQRGRRRAQRGRRG</sequence>
<feature type="compositionally biased region" description="Low complexity" evidence="6">
    <location>
        <begin position="271"/>
        <end position="286"/>
    </location>
</feature>
<dbReference type="NCBIfam" id="TIGR02228">
    <property type="entry name" value="sigpep_I_arch"/>
    <property type="match status" value="1"/>
</dbReference>
<dbReference type="Proteomes" id="UP000244893">
    <property type="component" value="Unassembled WGS sequence"/>
</dbReference>
<feature type="region of interest" description="Disordered" evidence="6">
    <location>
        <begin position="264"/>
        <end position="338"/>
    </location>
</feature>
<evidence type="ECO:0000313" key="8">
    <source>
        <dbReference type="EMBL" id="PVZ95121.1"/>
    </source>
</evidence>
<evidence type="ECO:0000256" key="4">
    <source>
        <dbReference type="ARBA" id="ARBA00023136"/>
    </source>
</evidence>
<feature type="compositionally biased region" description="Basic and acidic residues" evidence="6">
    <location>
        <begin position="288"/>
        <end position="297"/>
    </location>
</feature>
<feature type="compositionally biased region" description="Basic and acidic residues" evidence="6">
    <location>
        <begin position="204"/>
        <end position="214"/>
    </location>
</feature>
<organism evidence="8 9">
    <name type="scientific">Amnibacterium flavum</name>
    <dbReference type="NCBI Taxonomy" id="2173173"/>
    <lineage>
        <taxon>Bacteria</taxon>
        <taxon>Bacillati</taxon>
        <taxon>Actinomycetota</taxon>
        <taxon>Actinomycetes</taxon>
        <taxon>Micrococcales</taxon>
        <taxon>Microbacteriaceae</taxon>
        <taxon>Amnibacterium</taxon>
    </lineage>
</organism>
<dbReference type="GO" id="GO:0009003">
    <property type="term" value="F:signal peptidase activity"/>
    <property type="evidence" value="ECO:0007669"/>
    <property type="project" value="UniProtKB-EC"/>
</dbReference>
<evidence type="ECO:0000256" key="7">
    <source>
        <dbReference type="SAM" id="Phobius"/>
    </source>
</evidence>
<dbReference type="GO" id="GO:0016020">
    <property type="term" value="C:membrane"/>
    <property type="evidence" value="ECO:0007669"/>
    <property type="project" value="UniProtKB-SubCell"/>
</dbReference>
<dbReference type="InterPro" id="IPR036286">
    <property type="entry name" value="LexA/Signal_pep-like_sf"/>
</dbReference>
<evidence type="ECO:0000256" key="2">
    <source>
        <dbReference type="ARBA" id="ARBA00022692"/>
    </source>
</evidence>
<dbReference type="EC" id="3.4.21.89" evidence="5"/>
<dbReference type="GO" id="GO:0006465">
    <property type="term" value="P:signal peptide processing"/>
    <property type="evidence" value="ECO:0007669"/>
    <property type="project" value="UniProtKB-UniRule"/>
</dbReference>
<comment type="subcellular location">
    <subcellularLocation>
        <location evidence="1">Membrane</location>
    </subcellularLocation>
</comment>
<gene>
    <name evidence="8" type="ORF">DDQ50_00890</name>
</gene>
<dbReference type="Gene3D" id="2.10.109.10">
    <property type="entry name" value="Umud Fragment, subunit A"/>
    <property type="match status" value="1"/>
</dbReference>
<evidence type="ECO:0000256" key="1">
    <source>
        <dbReference type="ARBA" id="ARBA00004370"/>
    </source>
</evidence>
<proteinExistence type="predicted"/>
<keyword evidence="4 7" id="KW-0472">Membrane</keyword>
<evidence type="ECO:0000313" key="9">
    <source>
        <dbReference type="Proteomes" id="UP000244893"/>
    </source>
</evidence>
<feature type="transmembrane region" description="Helical" evidence="7">
    <location>
        <begin position="20"/>
        <end position="42"/>
    </location>
</feature>
<dbReference type="InterPro" id="IPR001733">
    <property type="entry name" value="Peptidase_S26B"/>
</dbReference>
<dbReference type="GO" id="GO:0004252">
    <property type="term" value="F:serine-type endopeptidase activity"/>
    <property type="evidence" value="ECO:0007669"/>
    <property type="project" value="UniProtKB-UniRule"/>
</dbReference>
<feature type="region of interest" description="Disordered" evidence="6">
    <location>
        <begin position="171"/>
        <end position="215"/>
    </location>
</feature>
<reference evidence="8 9" key="1">
    <citation type="submission" date="2018-05" db="EMBL/GenBank/DDBJ databases">
        <title>Amnibacterium sp. M8JJ-5, whole genome shotgun sequence.</title>
        <authorList>
            <person name="Tuo L."/>
        </authorList>
    </citation>
    <scope>NUCLEOTIDE SEQUENCE [LARGE SCALE GENOMIC DNA]</scope>
    <source>
        <strain evidence="8 9">M8JJ-5</strain>
    </source>
</reference>
<dbReference type="AlphaFoldDB" id="A0A2V1HS14"/>
<evidence type="ECO:0000256" key="6">
    <source>
        <dbReference type="SAM" id="MobiDB-lite"/>
    </source>
</evidence>
<dbReference type="EMBL" id="QEOP01000001">
    <property type="protein sequence ID" value="PVZ95121.1"/>
    <property type="molecule type" value="Genomic_DNA"/>
</dbReference>